<dbReference type="GO" id="GO:0003676">
    <property type="term" value="F:nucleic acid binding"/>
    <property type="evidence" value="ECO:0007669"/>
    <property type="project" value="InterPro"/>
</dbReference>
<dbReference type="InterPro" id="IPR012337">
    <property type="entry name" value="RNaseH-like_sf"/>
</dbReference>
<dbReference type="PROSITE" id="PS50994">
    <property type="entry name" value="INTEGRASE"/>
    <property type="match status" value="1"/>
</dbReference>
<sequence>EAHDRYKNRRFNCRPRKKLDNPSLYECVKDLFLRHQWSPEQISSRLKFENSSFTISYNTIYREIYNGRFDEKGLSHGNRGVVRKLRHRGKSRHTKNYEERRGKIQISNLITDRPDPANNRERLGDWEADTVIGQTGKACLVTLTDRKSRYLLCKKIAKKNSFLVKQAMIELLENQPLETITPDRGKEFSKHAEISQELNLVEFYFPFPHHPWQRGTNENTNGLLR</sequence>
<evidence type="ECO:0000313" key="3">
    <source>
        <dbReference type="Proteomes" id="UP000003244"/>
    </source>
</evidence>
<dbReference type="Proteomes" id="UP000003244">
    <property type="component" value="Unassembled WGS sequence"/>
</dbReference>
<accession>E0E1H4</accession>
<evidence type="ECO:0000313" key="2">
    <source>
        <dbReference type="EMBL" id="EFM65261.1"/>
    </source>
</evidence>
<gene>
    <name evidence="2" type="ORF">HMPREF0634_1490</name>
</gene>
<protein>
    <recommendedName>
        <fullName evidence="1">Integrase catalytic domain-containing protein</fullName>
    </recommendedName>
</protein>
<name>E0E1H4_9FIRM</name>
<evidence type="ECO:0000259" key="1">
    <source>
        <dbReference type="PROSITE" id="PS50994"/>
    </source>
</evidence>
<dbReference type="InterPro" id="IPR051917">
    <property type="entry name" value="Transposase-Integrase"/>
</dbReference>
<dbReference type="GO" id="GO:0015074">
    <property type="term" value="P:DNA integration"/>
    <property type="evidence" value="ECO:0007669"/>
    <property type="project" value="InterPro"/>
</dbReference>
<dbReference type="NCBIfam" id="NF033563">
    <property type="entry name" value="transpos_IS30"/>
    <property type="match status" value="1"/>
</dbReference>
<organism evidence="2 3">
    <name type="scientific">Peptostreptococcus stomatis DSM 17678</name>
    <dbReference type="NCBI Taxonomy" id="596315"/>
    <lineage>
        <taxon>Bacteria</taxon>
        <taxon>Bacillati</taxon>
        <taxon>Bacillota</taxon>
        <taxon>Clostridia</taxon>
        <taxon>Peptostreptococcales</taxon>
        <taxon>Peptostreptococcaceae</taxon>
        <taxon>Peptostreptococcus</taxon>
    </lineage>
</organism>
<dbReference type="RefSeq" id="WP_007788320.1">
    <property type="nucleotide sequence ID" value="NZ_ADGQ01000013.1"/>
</dbReference>
<feature type="domain" description="Integrase catalytic" evidence="1">
    <location>
        <begin position="110"/>
        <end position="225"/>
    </location>
</feature>
<dbReference type="InterPro" id="IPR001584">
    <property type="entry name" value="Integrase_cat-core"/>
</dbReference>
<dbReference type="GO" id="GO:0032196">
    <property type="term" value="P:transposition"/>
    <property type="evidence" value="ECO:0007669"/>
    <property type="project" value="TreeGrafter"/>
</dbReference>
<dbReference type="InterPro" id="IPR036397">
    <property type="entry name" value="RNaseH_sf"/>
</dbReference>
<dbReference type="InterPro" id="IPR053392">
    <property type="entry name" value="Transposase_IS30-like"/>
</dbReference>
<dbReference type="eggNOG" id="COG2826">
    <property type="taxonomic scope" value="Bacteria"/>
</dbReference>
<reference evidence="2 3" key="1">
    <citation type="submission" date="2010-08" db="EMBL/GenBank/DDBJ databases">
        <authorList>
            <person name="Harkins D.M."/>
            <person name="Madupu R."/>
            <person name="Durkin A.S."/>
            <person name="Torralba M."/>
            <person name="Methe B."/>
            <person name="Sutton G.G."/>
            <person name="Nelson K.E."/>
        </authorList>
    </citation>
    <scope>NUCLEOTIDE SEQUENCE [LARGE SCALE GENOMIC DNA]</scope>
    <source>
        <strain evidence="2 3">DSM 17678</strain>
    </source>
</reference>
<dbReference type="PANTHER" id="PTHR10948:SF23">
    <property type="entry name" value="TRANSPOSASE INSI FOR INSERTION SEQUENCE ELEMENT IS30A-RELATED"/>
    <property type="match status" value="1"/>
</dbReference>
<dbReference type="EMBL" id="ADGQ01000013">
    <property type="protein sequence ID" value="EFM65261.1"/>
    <property type="molecule type" value="Genomic_DNA"/>
</dbReference>
<dbReference type="GO" id="GO:0004803">
    <property type="term" value="F:transposase activity"/>
    <property type="evidence" value="ECO:0007669"/>
    <property type="project" value="TreeGrafter"/>
</dbReference>
<dbReference type="PANTHER" id="PTHR10948">
    <property type="entry name" value="TRANSPOSASE"/>
    <property type="match status" value="1"/>
</dbReference>
<dbReference type="Gene3D" id="3.30.420.10">
    <property type="entry name" value="Ribonuclease H-like superfamily/Ribonuclease H"/>
    <property type="match status" value="1"/>
</dbReference>
<proteinExistence type="predicted"/>
<comment type="caution">
    <text evidence="2">The sequence shown here is derived from an EMBL/GenBank/DDBJ whole genome shotgun (WGS) entry which is preliminary data.</text>
</comment>
<dbReference type="AlphaFoldDB" id="E0E1H4"/>
<dbReference type="SUPFAM" id="SSF53098">
    <property type="entry name" value="Ribonuclease H-like"/>
    <property type="match status" value="1"/>
</dbReference>
<feature type="non-terminal residue" evidence="2">
    <location>
        <position position="1"/>
    </location>
</feature>
<keyword evidence="3" id="KW-1185">Reference proteome</keyword>
<dbReference type="GeneID" id="84800022"/>
<dbReference type="GO" id="GO:0005829">
    <property type="term" value="C:cytosol"/>
    <property type="evidence" value="ECO:0007669"/>
    <property type="project" value="TreeGrafter"/>
</dbReference>